<dbReference type="EMBL" id="FO203522">
    <property type="protein sequence ID" value="CCO25395.1"/>
    <property type="molecule type" value="Genomic_DNA"/>
</dbReference>
<sequence>MSMDMSQQNDQVEEALKQLEERLAECKKNDDSKGRALTLFEIAQVEISRNNQEGALLLLVEAYSLVKELGDLAYICPIGELLGQLLYVSGNREDGLSMVRESLAGLKEMGSDDEAANTEHLLDAMMAHSLANPLPA</sequence>
<reference evidence="2 3" key="1">
    <citation type="submission" date="2012-10" db="EMBL/GenBank/DDBJ databases">
        <authorList>
            <person name="Genoscope - CEA"/>
        </authorList>
    </citation>
    <scope>NUCLEOTIDE SEQUENCE [LARGE SCALE GENOMIC DNA]</scope>
    <source>
        <strain evidence="3">AM13 / DSM 14728</strain>
    </source>
</reference>
<name>L0RGP5_9BACT</name>
<dbReference type="Proteomes" id="UP000010808">
    <property type="component" value="Chromosome"/>
</dbReference>
<dbReference type="KEGG" id="dhy:DESAM_23128"/>
<accession>L0RGP5</accession>
<keyword evidence="1" id="KW-0175">Coiled coil</keyword>
<dbReference type="RefSeq" id="WP_015337992.1">
    <property type="nucleotide sequence ID" value="NC_020055.1"/>
</dbReference>
<dbReference type="STRING" id="1121451.DESAM_23128"/>
<dbReference type="AlphaFoldDB" id="L0RGP5"/>
<feature type="coiled-coil region" evidence="1">
    <location>
        <begin position="2"/>
        <end position="29"/>
    </location>
</feature>
<gene>
    <name evidence="2" type="ORF">DESAM_23128</name>
</gene>
<proteinExistence type="predicted"/>
<evidence type="ECO:0000313" key="2">
    <source>
        <dbReference type="EMBL" id="CCO25395.1"/>
    </source>
</evidence>
<dbReference type="PATRIC" id="fig|1121451.3.peg.3332"/>
<organism evidence="2 3">
    <name type="scientific">Maridesulfovibrio hydrothermalis AM13 = DSM 14728</name>
    <dbReference type="NCBI Taxonomy" id="1121451"/>
    <lineage>
        <taxon>Bacteria</taxon>
        <taxon>Pseudomonadati</taxon>
        <taxon>Thermodesulfobacteriota</taxon>
        <taxon>Desulfovibrionia</taxon>
        <taxon>Desulfovibrionales</taxon>
        <taxon>Desulfovibrionaceae</taxon>
        <taxon>Maridesulfovibrio</taxon>
    </lineage>
</organism>
<protein>
    <submittedName>
        <fullName evidence="2">Uncharacterized protein</fullName>
    </submittedName>
</protein>
<dbReference type="eggNOG" id="COG1672">
    <property type="taxonomic scope" value="Bacteria"/>
</dbReference>
<evidence type="ECO:0000313" key="3">
    <source>
        <dbReference type="Proteomes" id="UP000010808"/>
    </source>
</evidence>
<keyword evidence="3" id="KW-1185">Reference proteome</keyword>
<dbReference type="HOGENOM" id="CLU_2000184_0_0_7"/>
<dbReference type="SUPFAM" id="SSF48452">
    <property type="entry name" value="TPR-like"/>
    <property type="match status" value="1"/>
</dbReference>
<dbReference type="InterPro" id="IPR011990">
    <property type="entry name" value="TPR-like_helical_dom_sf"/>
</dbReference>
<dbReference type="Gene3D" id="1.25.40.10">
    <property type="entry name" value="Tetratricopeptide repeat domain"/>
    <property type="match status" value="1"/>
</dbReference>
<evidence type="ECO:0000256" key="1">
    <source>
        <dbReference type="SAM" id="Coils"/>
    </source>
</evidence>